<proteinExistence type="predicted"/>
<comment type="caution">
    <text evidence="2">The sequence shown here is derived from an EMBL/GenBank/DDBJ whole genome shotgun (WGS) entry which is preliminary data.</text>
</comment>
<accession>A0AA38LIA2</accession>
<feature type="region of interest" description="Disordered" evidence="1">
    <location>
        <begin position="1"/>
        <end position="26"/>
    </location>
</feature>
<keyword evidence="3" id="KW-1185">Reference proteome</keyword>
<organism evidence="2 3">
    <name type="scientific">Taxus chinensis</name>
    <name type="common">Chinese yew</name>
    <name type="synonym">Taxus wallichiana var. chinensis</name>
    <dbReference type="NCBI Taxonomy" id="29808"/>
    <lineage>
        <taxon>Eukaryota</taxon>
        <taxon>Viridiplantae</taxon>
        <taxon>Streptophyta</taxon>
        <taxon>Embryophyta</taxon>
        <taxon>Tracheophyta</taxon>
        <taxon>Spermatophyta</taxon>
        <taxon>Pinopsida</taxon>
        <taxon>Pinidae</taxon>
        <taxon>Conifers II</taxon>
        <taxon>Cupressales</taxon>
        <taxon>Taxaceae</taxon>
        <taxon>Taxus</taxon>
    </lineage>
</organism>
<protein>
    <submittedName>
        <fullName evidence="2">Uncharacterized protein</fullName>
    </submittedName>
</protein>
<dbReference type="EMBL" id="JAHRHJ020000002">
    <property type="protein sequence ID" value="KAH9325084.1"/>
    <property type="molecule type" value="Genomic_DNA"/>
</dbReference>
<feature type="non-terminal residue" evidence="2">
    <location>
        <position position="96"/>
    </location>
</feature>
<evidence type="ECO:0000313" key="3">
    <source>
        <dbReference type="Proteomes" id="UP000824469"/>
    </source>
</evidence>
<dbReference type="AlphaFoldDB" id="A0AA38LIA2"/>
<evidence type="ECO:0000256" key="1">
    <source>
        <dbReference type="SAM" id="MobiDB-lite"/>
    </source>
</evidence>
<name>A0AA38LIA2_TAXCH</name>
<feature type="non-terminal residue" evidence="2">
    <location>
        <position position="1"/>
    </location>
</feature>
<reference evidence="2 3" key="1">
    <citation type="journal article" date="2021" name="Nat. Plants">
        <title>The Taxus genome provides insights into paclitaxel biosynthesis.</title>
        <authorList>
            <person name="Xiong X."/>
            <person name="Gou J."/>
            <person name="Liao Q."/>
            <person name="Li Y."/>
            <person name="Zhou Q."/>
            <person name="Bi G."/>
            <person name="Li C."/>
            <person name="Du R."/>
            <person name="Wang X."/>
            <person name="Sun T."/>
            <person name="Guo L."/>
            <person name="Liang H."/>
            <person name="Lu P."/>
            <person name="Wu Y."/>
            <person name="Zhang Z."/>
            <person name="Ro D.K."/>
            <person name="Shang Y."/>
            <person name="Huang S."/>
            <person name="Yan J."/>
        </authorList>
    </citation>
    <scope>NUCLEOTIDE SEQUENCE [LARGE SCALE GENOMIC DNA]</scope>
    <source>
        <strain evidence="2">Ta-2019</strain>
    </source>
</reference>
<gene>
    <name evidence="2" type="ORF">KI387_005262</name>
</gene>
<sequence>GKRLKDIKSVASVHTQPTPDEVKGHKRKVREWLEARNSVAVNKQRNNEGDTEMQLSKRIHSSQQQGKILKDIKSAASVHTHLTPDEVKGNKRKVRE</sequence>
<dbReference type="Proteomes" id="UP000824469">
    <property type="component" value="Unassembled WGS sequence"/>
</dbReference>
<evidence type="ECO:0000313" key="2">
    <source>
        <dbReference type="EMBL" id="KAH9325084.1"/>
    </source>
</evidence>